<sequence>MTALEDRPEISPFLLGEFAPVTDELDVADLRVTGQIPAALNGVYMRNGANPQFAPLGRYHWFDGDGMVHAVYLDGGRARYRNRWVTTPGLAHERAVGHSLFGGILNFTFPPEELMAECGIFKNAANTNIVAHAGRYLALWEGGFPTEITRDLDTRGLSDFGGKLAGAMTAHPKWCPETGELIFFGYDPVAGPPFLRHHVADRSGVLTHSTEIELPRGVMMHDFLTTRNYSIFFDLPAVVAATMEGESMWQPKFGARIGVLPRHGTNADVRWFEIDPCFVFHFLNAWEQGDQIVAYGCRMPSIDLDFEAGEDGIAGMAAMDGVGLTRWTIDLAAGTVREELVHDLRSDFPRLHDGLLGLPHRYGYASATLDGPMTIGFNGIVRYDLQTGSDLTYAFGDGTSIGEAVFAADPDGSAENDGWLMVYATDKATLETDFCILDARDMAAGPVARVHLPRRVPAGFHGNWMPAT</sequence>
<evidence type="ECO:0000256" key="1">
    <source>
        <dbReference type="ARBA" id="ARBA00001954"/>
    </source>
</evidence>
<reference evidence="6" key="1">
    <citation type="submission" date="2020-05" db="EMBL/GenBank/DDBJ databases">
        <authorList>
            <person name="Chiriac C."/>
            <person name="Salcher M."/>
            <person name="Ghai R."/>
            <person name="Kavagutti S V."/>
        </authorList>
    </citation>
    <scope>NUCLEOTIDE SEQUENCE</scope>
</reference>
<dbReference type="AlphaFoldDB" id="A0A6J7E265"/>
<keyword evidence="5" id="KW-0408">Iron</keyword>
<dbReference type="GO" id="GO:0046872">
    <property type="term" value="F:metal ion binding"/>
    <property type="evidence" value="ECO:0007669"/>
    <property type="project" value="UniProtKB-KW"/>
</dbReference>
<organism evidence="6">
    <name type="scientific">freshwater metagenome</name>
    <dbReference type="NCBI Taxonomy" id="449393"/>
    <lineage>
        <taxon>unclassified sequences</taxon>
        <taxon>metagenomes</taxon>
        <taxon>ecological metagenomes</taxon>
    </lineage>
</organism>
<comment type="similarity">
    <text evidence="2">Belongs to the carotenoid oxygenase family.</text>
</comment>
<evidence type="ECO:0000256" key="2">
    <source>
        <dbReference type="ARBA" id="ARBA00006787"/>
    </source>
</evidence>
<accession>A0A6J7E265</accession>
<keyword evidence="4" id="KW-0560">Oxidoreductase</keyword>
<dbReference type="PANTHER" id="PTHR10543">
    <property type="entry name" value="BETA-CAROTENE DIOXYGENASE"/>
    <property type="match status" value="1"/>
</dbReference>
<dbReference type="GO" id="GO:0010436">
    <property type="term" value="F:carotenoid dioxygenase activity"/>
    <property type="evidence" value="ECO:0007669"/>
    <property type="project" value="TreeGrafter"/>
</dbReference>
<dbReference type="Pfam" id="PF03055">
    <property type="entry name" value="RPE65"/>
    <property type="match status" value="1"/>
</dbReference>
<keyword evidence="3" id="KW-0479">Metal-binding</keyword>
<protein>
    <submittedName>
        <fullName evidence="6">Unannotated protein</fullName>
    </submittedName>
</protein>
<evidence type="ECO:0000256" key="3">
    <source>
        <dbReference type="ARBA" id="ARBA00022723"/>
    </source>
</evidence>
<dbReference type="PANTHER" id="PTHR10543:SF89">
    <property type="entry name" value="CAROTENOID 9,10(9',10')-CLEAVAGE DIOXYGENASE 1"/>
    <property type="match status" value="1"/>
</dbReference>
<comment type="cofactor">
    <cofactor evidence="1">
        <name>Fe(2+)</name>
        <dbReference type="ChEBI" id="CHEBI:29033"/>
    </cofactor>
</comment>
<proteinExistence type="inferred from homology"/>
<evidence type="ECO:0000256" key="4">
    <source>
        <dbReference type="ARBA" id="ARBA00023002"/>
    </source>
</evidence>
<gene>
    <name evidence="6" type="ORF">UFOPK3376_01000</name>
</gene>
<evidence type="ECO:0000313" key="6">
    <source>
        <dbReference type="EMBL" id="CAB4873843.1"/>
    </source>
</evidence>
<evidence type="ECO:0000256" key="5">
    <source>
        <dbReference type="ARBA" id="ARBA00023004"/>
    </source>
</evidence>
<dbReference type="EMBL" id="CAFBLP010000019">
    <property type="protein sequence ID" value="CAB4873843.1"/>
    <property type="molecule type" value="Genomic_DNA"/>
</dbReference>
<dbReference type="GO" id="GO:0016121">
    <property type="term" value="P:carotene catabolic process"/>
    <property type="evidence" value="ECO:0007669"/>
    <property type="project" value="TreeGrafter"/>
</dbReference>
<dbReference type="InterPro" id="IPR004294">
    <property type="entry name" value="Carotenoid_Oase"/>
</dbReference>
<name>A0A6J7E265_9ZZZZ</name>